<dbReference type="RefSeq" id="WP_044545107.1">
    <property type="nucleotide sequence ID" value="NZ_CDRH01000155.1"/>
</dbReference>
<comment type="subcellular location">
    <subcellularLocation>
        <location evidence="1">Cell outer membrane</location>
    </subcellularLocation>
</comment>
<evidence type="ECO:0000313" key="9">
    <source>
        <dbReference type="Proteomes" id="UP000095591"/>
    </source>
</evidence>
<keyword evidence="4" id="KW-0472">Membrane</keyword>
<dbReference type="Pfam" id="PF14322">
    <property type="entry name" value="SusD-like_3"/>
    <property type="match status" value="1"/>
</dbReference>
<protein>
    <submittedName>
        <fullName evidence="8">SusD family</fullName>
    </submittedName>
</protein>
<evidence type="ECO:0000259" key="7">
    <source>
        <dbReference type="Pfam" id="PF14322"/>
    </source>
</evidence>
<comment type="similarity">
    <text evidence="2">Belongs to the SusD family.</text>
</comment>
<dbReference type="InterPro" id="IPR012944">
    <property type="entry name" value="SusD_RagB_dom"/>
</dbReference>
<evidence type="ECO:0000259" key="6">
    <source>
        <dbReference type="Pfam" id="PF07980"/>
    </source>
</evidence>
<accession>A0A173VW56</accession>
<dbReference type="AlphaFoldDB" id="A0A173VW56"/>
<keyword evidence="3" id="KW-0732">Signal</keyword>
<organism evidence="8 9">
    <name type="scientific">Parabacteroides distasonis</name>
    <dbReference type="NCBI Taxonomy" id="823"/>
    <lineage>
        <taxon>Bacteria</taxon>
        <taxon>Pseudomonadati</taxon>
        <taxon>Bacteroidota</taxon>
        <taxon>Bacteroidia</taxon>
        <taxon>Bacteroidales</taxon>
        <taxon>Tannerellaceae</taxon>
        <taxon>Parabacteroides</taxon>
    </lineage>
</organism>
<dbReference type="Proteomes" id="UP000095591">
    <property type="component" value="Unassembled WGS sequence"/>
</dbReference>
<dbReference type="Gene3D" id="1.10.3780.10">
    <property type="entry name" value="SusD-like"/>
    <property type="match status" value="1"/>
</dbReference>
<proteinExistence type="inferred from homology"/>
<feature type="domain" description="SusD-like N-terminal" evidence="7">
    <location>
        <begin position="65"/>
        <end position="222"/>
    </location>
</feature>
<dbReference type="InterPro" id="IPR011990">
    <property type="entry name" value="TPR-like_helical_dom_sf"/>
</dbReference>
<sequence>MKRYAPLLLTFLFLPLLFSCFDLEEDLYDQLEKEDYYTDYESLMASVLRPYEHAKWAETNFSFWLQELSADQLVITQKREHWEDGGVWRMIHQHTWDTYEKNSEQMWNACYGGIGYCNNTLADIQELSYDNFGLCESDKRQHIAELTALRAYFQLLLLDAFRIPAISLTTEEEVGSATPQENFHFIEESLLNAIPDLPKAPSKNYEGRITQGAAAVLLMRLYFNASWYINIPMWEQTGALCERIINGEFGTYSLTSEWTDLWNAGNQDCPELIWSYPQSRQVGYDDFYYLFFMHYQAPERFGCGKDLPAAYNGCHLSPSYDPSGKPYPYTLGRTFSKFPDTDLRKKNFKVLSQGIYEGLFLFGAQQIYNIDQLQYGAEEWGNYPLIFIDQVARYSDHLSDTEKKALTDKQLSSDTPWIIQDKRFTSLASNIKTGEENTGIRIVKYPLYPSGDVGLMANNLVVLRLTEVYYTLAEVSFRLGNPAKAEAILNQIRKRYYAPEDWEQVRYPEDGSVLTAQELLDEWGREFLAEKRRRTDLNRFGLFTTGIWWDKQPSDSYRRFYPIPARAISANPLLKRSEGYIY</sequence>
<dbReference type="PROSITE" id="PS51257">
    <property type="entry name" value="PROKAR_LIPOPROTEIN"/>
    <property type="match status" value="1"/>
</dbReference>
<evidence type="ECO:0000256" key="2">
    <source>
        <dbReference type="ARBA" id="ARBA00006275"/>
    </source>
</evidence>
<dbReference type="Pfam" id="PF07980">
    <property type="entry name" value="SusD_RagB"/>
    <property type="match status" value="1"/>
</dbReference>
<dbReference type="SUPFAM" id="SSF48452">
    <property type="entry name" value="TPR-like"/>
    <property type="match status" value="1"/>
</dbReference>
<dbReference type="Gene3D" id="1.25.40.390">
    <property type="match status" value="2"/>
</dbReference>
<dbReference type="GO" id="GO:0009279">
    <property type="term" value="C:cell outer membrane"/>
    <property type="evidence" value="ECO:0007669"/>
    <property type="project" value="UniProtKB-SubCell"/>
</dbReference>
<evidence type="ECO:0000256" key="4">
    <source>
        <dbReference type="ARBA" id="ARBA00023136"/>
    </source>
</evidence>
<evidence type="ECO:0000313" key="8">
    <source>
        <dbReference type="EMBL" id="CUN30345.1"/>
    </source>
</evidence>
<feature type="domain" description="RagB/SusD" evidence="6">
    <location>
        <begin position="429"/>
        <end position="573"/>
    </location>
</feature>
<keyword evidence="5" id="KW-0998">Cell outer membrane</keyword>
<reference evidence="8 9" key="1">
    <citation type="submission" date="2015-09" db="EMBL/GenBank/DDBJ databases">
        <authorList>
            <consortium name="Pathogen Informatics"/>
        </authorList>
    </citation>
    <scope>NUCLEOTIDE SEQUENCE [LARGE SCALE GENOMIC DNA]</scope>
    <source>
        <strain evidence="8 9">2789STDY5608872</strain>
    </source>
</reference>
<evidence type="ECO:0000256" key="5">
    <source>
        <dbReference type="ARBA" id="ARBA00023237"/>
    </source>
</evidence>
<dbReference type="EMBL" id="CYXP01000009">
    <property type="protein sequence ID" value="CUN30345.1"/>
    <property type="molecule type" value="Genomic_DNA"/>
</dbReference>
<evidence type="ECO:0000256" key="1">
    <source>
        <dbReference type="ARBA" id="ARBA00004442"/>
    </source>
</evidence>
<gene>
    <name evidence="8" type="ORF">ERS852429_03552</name>
</gene>
<dbReference type="InterPro" id="IPR033985">
    <property type="entry name" value="SusD-like_N"/>
</dbReference>
<name>A0A173VW56_PARDI</name>
<dbReference type="Gene3D" id="1.25.40.10">
    <property type="entry name" value="Tetratricopeptide repeat domain"/>
    <property type="match status" value="1"/>
</dbReference>
<evidence type="ECO:0000256" key="3">
    <source>
        <dbReference type="ARBA" id="ARBA00022729"/>
    </source>
</evidence>